<keyword evidence="4" id="KW-0597">Phosphoprotein</keyword>
<keyword evidence="8" id="KW-1133">Transmembrane helix</keyword>
<evidence type="ECO:0000313" key="10">
    <source>
        <dbReference type="EMBL" id="MCB7388307.1"/>
    </source>
</evidence>
<organism evidence="10 11">
    <name type="scientific">Bariatricus massiliensis</name>
    <dbReference type="NCBI Taxonomy" id="1745713"/>
    <lineage>
        <taxon>Bacteria</taxon>
        <taxon>Bacillati</taxon>
        <taxon>Bacillota</taxon>
        <taxon>Clostridia</taxon>
        <taxon>Lachnospirales</taxon>
        <taxon>Lachnospiraceae</taxon>
        <taxon>Bariatricus</taxon>
    </lineage>
</organism>
<evidence type="ECO:0000259" key="9">
    <source>
        <dbReference type="PROSITE" id="PS50109"/>
    </source>
</evidence>
<dbReference type="Proteomes" id="UP001299546">
    <property type="component" value="Unassembled WGS sequence"/>
</dbReference>
<evidence type="ECO:0000256" key="6">
    <source>
        <dbReference type="ARBA" id="ARBA00022777"/>
    </source>
</evidence>
<dbReference type="EC" id="2.7.13.3" evidence="3"/>
<name>A0ABS8DJT1_9FIRM</name>
<evidence type="ECO:0000313" key="11">
    <source>
        <dbReference type="Proteomes" id="UP001299546"/>
    </source>
</evidence>
<feature type="domain" description="Histidine kinase" evidence="9">
    <location>
        <begin position="269"/>
        <end position="486"/>
    </location>
</feature>
<dbReference type="EMBL" id="JAJCIS010000010">
    <property type="protein sequence ID" value="MCB7388307.1"/>
    <property type="molecule type" value="Genomic_DNA"/>
</dbReference>
<dbReference type="SMART" id="SM00387">
    <property type="entry name" value="HATPase_c"/>
    <property type="match status" value="1"/>
</dbReference>
<dbReference type="Pfam" id="PF00512">
    <property type="entry name" value="HisKA"/>
    <property type="match status" value="1"/>
</dbReference>
<keyword evidence="11" id="KW-1185">Reference proteome</keyword>
<sequence length="489" mass="55149">MYTQSGELVIISGVKIKLRPKFLKSMQLRIVVLLSLFAIVSSVLLKGLVLKNSEQRSVQTRTADIQNQCTILCNQLVSSNYLADTQSEVVNAELTQLSNIYNGRVVVINDEFRIIKDTYNLQEGKTIVSEEVVKCFKGKQITNYDAKSRYIEVATPIVNPESMQVAGMMLVSVSTDTIRDSVMVLRGKADIAQATIIIIFIILAVFIGMLLVRPLKRMTRSIDEMTEGYGENYLHEDAYNETKQISDAFNKLWDRYKVLDASREEFVANVSHELKTPLTSMKVLADSLLAQPEAPVELYQEFMGDLSQEIERENKIINDLLSLVKLDKRGANLNIKSENINELVERILKRLRPLAATRNIELVFESFRTVSAEVDEVKLSLAVTNLVENAVKYNKEDGWVHVALNADHKYFYLKVADSGIGIPKEETEHIFERFYRVDKSHSREIGGTGLGLAIARNAVVMHRGAIKVYSEPGEGTTFTVRIPLTYISQ</sequence>
<keyword evidence="5" id="KW-0808">Transferase</keyword>
<dbReference type="InterPro" id="IPR036890">
    <property type="entry name" value="HATPase_C_sf"/>
</dbReference>
<keyword evidence="7" id="KW-0902">Two-component regulatory system</keyword>
<comment type="subcellular location">
    <subcellularLocation>
        <location evidence="2">Membrane</location>
    </subcellularLocation>
</comment>
<dbReference type="SMART" id="SM00388">
    <property type="entry name" value="HisKA"/>
    <property type="match status" value="1"/>
</dbReference>
<evidence type="ECO:0000256" key="4">
    <source>
        <dbReference type="ARBA" id="ARBA00022553"/>
    </source>
</evidence>
<dbReference type="Gene3D" id="1.10.287.130">
    <property type="match status" value="1"/>
</dbReference>
<evidence type="ECO:0000256" key="3">
    <source>
        <dbReference type="ARBA" id="ARBA00012438"/>
    </source>
</evidence>
<gene>
    <name evidence="10" type="ORF">LIZ65_13540</name>
</gene>
<keyword evidence="8" id="KW-0472">Membrane</keyword>
<dbReference type="Pfam" id="PF02518">
    <property type="entry name" value="HATPase_c"/>
    <property type="match status" value="1"/>
</dbReference>
<comment type="caution">
    <text evidence="10">The sequence shown here is derived from an EMBL/GenBank/DDBJ whole genome shotgun (WGS) entry which is preliminary data.</text>
</comment>
<protein>
    <recommendedName>
        <fullName evidence="3">histidine kinase</fullName>
        <ecNumber evidence="3">2.7.13.3</ecNumber>
    </recommendedName>
</protein>
<dbReference type="CDD" id="cd00075">
    <property type="entry name" value="HATPase"/>
    <property type="match status" value="1"/>
</dbReference>
<dbReference type="InterPro" id="IPR005467">
    <property type="entry name" value="His_kinase_dom"/>
</dbReference>
<dbReference type="SUPFAM" id="SSF47384">
    <property type="entry name" value="Homodimeric domain of signal transducing histidine kinase"/>
    <property type="match status" value="1"/>
</dbReference>
<accession>A0ABS8DJT1</accession>
<feature type="transmembrane region" description="Helical" evidence="8">
    <location>
        <begin position="28"/>
        <end position="49"/>
    </location>
</feature>
<keyword evidence="6 10" id="KW-0418">Kinase</keyword>
<dbReference type="SUPFAM" id="SSF55874">
    <property type="entry name" value="ATPase domain of HSP90 chaperone/DNA topoisomerase II/histidine kinase"/>
    <property type="match status" value="1"/>
</dbReference>
<dbReference type="Gene3D" id="3.30.565.10">
    <property type="entry name" value="Histidine kinase-like ATPase, C-terminal domain"/>
    <property type="match status" value="1"/>
</dbReference>
<evidence type="ECO:0000256" key="1">
    <source>
        <dbReference type="ARBA" id="ARBA00000085"/>
    </source>
</evidence>
<proteinExistence type="predicted"/>
<dbReference type="InterPro" id="IPR003594">
    <property type="entry name" value="HATPase_dom"/>
</dbReference>
<comment type="catalytic activity">
    <reaction evidence="1">
        <text>ATP + protein L-histidine = ADP + protein N-phospho-L-histidine.</text>
        <dbReference type="EC" id="2.7.13.3"/>
    </reaction>
</comment>
<dbReference type="InterPro" id="IPR004358">
    <property type="entry name" value="Sig_transdc_His_kin-like_C"/>
</dbReference>
<dbReference type="Gene3D" id="6.10.340.10">
    <property type="match status" value="1"/>
</dbReference>
<dbReference type="PANTHER" id="PTHR45453:SF1">
    <property type="entry name" value="PHOSPHATE REGULON SENSOR PROTEIN PHOR"/>
    <property type="match status" value="1"/>
</dbReference>
<evidence type="ECO:0000256" key="7">
    <source>
        <dbReference type="ARBA" id="ARBA00023012"/>
    </source>
</evidence>
<evidence type="ECO:0000256" key="8">
    <source>
        <dbReference type="SAM" id="Phobius"/>
    </source>
</evidence>
<dbReference type="InterPro" id="IPR036097">
    <property type="entry name" value="HisK_dim/P_sf"/>
</dbReference>
<reference evidence="10 11" key="1">
    <citation type="submission" date="2021-10" db="EMBL/GenBank/DDBJ databases">
        <title>Collection of gut derived symbiotic bacterial strains cultured from healthy donors.</title>
        <authorList>
            <person name="Lin H."/>
            <person name="Littmann E."/>
            <person name="Kohout C."/>
            <person name="Pamer E.G."/>
        </authorList>
    </citation>
    <scope>NUCLEOTIDE SEQUENCE [LARGE SCALE GENOMIC DNA]</scope>
    <source>
        <strain evidence="10 11">DFI.1.165</strain>
    </source>
</reference>
<keyword evidence="8" id="KW-0812">Transmembrane</keyword>
<dbReference type="RefSeq" id="WP_066731430.1">
    <property type="nucleotide sequence ID" value="NZ_JAJCIQ010000010.1"/>
</dbReference>
<evidence type="ECO:0000256" key="2">
    <source>
        <dbReference type="ARBA" id="ARBA00004370"/>
    </source>
</evidence>
<dbReference type="PANTHER" id="PTHR45453">
    <property type="entry name" value="PHOSPHATE REGULON SENSOR PROTEIN PHOR"/>
    <property type="match status" value="1"/>
</dbReference>
<evidence type="ECO:0000256" key="5">
    <source>
        <dbReference type="ARBA" id="ARBA00022679"/>
    </source>
</evidence>
<dbReference type="PROSITE" id="PS50109">
    <property type="entry name" value="HIS_KIN"/>
    <property type="match status" value="1"/>
</dbReference>
<dbReference type="InterPro" id="IPR003661">
    <property type="entry name" value="HisK_dim/P_dom"/>
</dbReference>
<feature type="transmembrane region" description="Helical" evidence="8">
    <location>
        <begin position="191"/>
        <end position="212"/>
    </location>
</feature>
<dbReference type="CDD" id="cd00082">
    <property type="entry name" value="HisKA"/>
    <property type="match status" value="1"/>
</dbReference>
<dbReference type="GO" id="GO:0016301">
    <property type="term" value="F:kinase activity"/>
    <property type="evidence" value="ECO:0007669"/>
    <property type="project" value="UniProtKB-KW"/>
</dbReference>
<dbReference type="PRINTS" id="PR00344">
    <property type="entry name" value="BCTRLSENSOR"/>
</dbReference>
<dbReference type="InterPro" id="IPR050351">
    <property type="entry name" value="BphY/WalK/GraS-like"/>
</dbReference>